<comment type="caution">
    <text evidence="7">The sequence shown here is derived from an EMBL/GenBank/DDBJ whole genome shotgun (WGS) entry which is preliminary data.</text>
</comment>
<organism evidence="7 8">
    <name type="scientific">Thermoanaerobaculum aquaticum</name>
    <dbReference type="NCBI Taxonomy" id="1312852"/>
    <lineage>
        <taxon>Bacteria</taxon>
        <taxon>Pseudomonadati</taxon>
        <taxon>Acidobacteriota</taxon>
        <taxon>Thermoanaerobaculia</taxon>
        <taxon>Thermoanaerobaculales</taxon>
        <taxon>Thermoanaerobaculaceae</taxon>
        <taxon>Thermoanaerobaculum</taxon>
    </lineage>
</organism>
<keyword evidence="5" id="KW-0830">Ubiquinone</keyword>
<proteinExistence type="inferred from homology"/>
<evidence type="ECO:0000313" key="8">
    <source>
        <dbReference type="Proteomes" id="UP000027284"/>
    </source>
</evidence>
<dbReference type="GO" id="GO:0009060">
    <property type="term" value="P:aerobic respiration"/>
    <property type="evidence" value="ECO:0007669"/>
    <property type="project" value="TreeGrafter"/>
</dbReference>
<feature type="transmembrane region" description="Helical" evidence="5">
    <location>
        <begin position="249"/>
        <end position="266"/>
    </location>
</feature>
<feature type="transmembrane region" description="Helical" evidence="5">
    <location>
        <begin position="193"/>
        <end position="212"/>
    </location>
</feature>
<feature type="transmembrane region" description="Helical" evidence="5">
    <location>
        <begin position="322"/>
        <end position="341"/>
    </location>
</feature>
<evidence type="ECO:0000256" key="2">
    <source>
        <dbReference type="ARBA" id="ARBA00022692"/>
    </source>
</evidence>
<name>A0A062XUS0_9BACT</name>
<evidence type="ECO:0000256" key="6">
    <source>
        <dbReference type="RuleBase" id="RU000471"/>
    </source>
</evidence>
<dbReference type="RefSeq" id="WP_038050164.1">
    <property type="nucleotide sequence ID" value="NZ_JMFG01000029.1"/>
</dbReference>
<dbReference type="PROSITE" id="PS00668">
    <property type="entry name" value="COMPLEX1_ND1_2"/>
    <property type="match status" value="1"/>
</dbReference>
<feature type="transmembrane region" description="Helical" evidence="5">
    <location>
        <begin position="76"/>
        <end position="99"/>
    </location>
</feature>
<dbReference type="EMBL" id="JMFG01000029">
    <property type="protein sequence ID" value="KDA53129.1"/>
    <property type="molecule type" value="Genomic_DNA"/>
</dbReference>
<comment type="catalytic activity">
    <reaction evidence="5">
        <text>a quinone + NADH + 5 H(+)(in) = a quinol + NAD(+) + 4 H(+)(out)</text>
        <dbReference type="Rhea" id="RHEA:57888"/>
        <dbReference type="ChEBI" id="CHEBI:15378"/>
        <dbReference type="ChEBI" id="CHEBI:24646"/>
        <dbReference type="ChEBI" id="CHEBI:57540"/>
        <dbReference type="ChEBI" id="CHEBI:57945"/>
        <dbReference type="ChEBI" id="CHEBI:132124"/>
    </reaction>
</comment>
<comment type="function">
    <text evidence="5">NDH-1 shuttles electrons from NADH, via FMN and iron-sulfur (Fe-S) centers, to quinones in the respiratory chain. The immediate electron acceptor for the enzyme in this species is believed to be ubiquinone. Couples the redox reaction to proton translocation (for every two electrons transferred, four hydrogen ions are translocated across the cytoplasmic membrane), and thus conserves the redox energy in a proton gradient. This subunit may bind ubiquinone.</text>
</comment>
<keyword evidence="3 5" id="KW-1133">Transmembrane helix</keyword>
<protein>
    <recommendedName>
        <fullName evidence="5">NADH-quinone oxidoreductase subunit H</fullName>
        <ecNumber evidence="5">7.1.1.-</ecNumber>
    </recommendedName>
    <alternativeName>
        <fullName evidence="5">NADH dehydrogenase I subunit H</fullName>
    </alternativeName>
    <alternativeName>
        <fullName evidence="5">NDH-1 subunit H</fullName>
    </alternativeName>
</protein>
<dbReference type="InterPro" id="IPR001694">
    <property type="entry name" value="NADH_UbQ_OxRdtase_su1/FPO"/>
</dbReference>
<comment type="subunit">
    <text evidence="5">NDH-1 is composed of 14 different subunits. Subunits NuoA, H, J, K, L, M, N constitute the membrane sector of the complex.</text>
</comment>
<evidence type="ECO:0000256" key="1">
    <source>
        <dbReference type="ARBA" id="ARBA00004141"/>
    </source>
</evidence>
<feature type="transmembrane region" description="Helical" evidence="5">
    <location>
        <begin position="163"/>
        <end position="181"/>
    </location>
</feature>
<keyword evidence="5 6" id="KW-0520">NAD</keyword>
<dbReference type="PANTHER" id="PTHR11432:SF3">
    <property type="entry name" value="NADH-UBIQUINONE OXIDOREDUCTASE CHAIN 1"/>
    <property type="match status" value="1"/>
</dbReference>
<dbReference type="EC" id="7.1.1.-" evidence="5"/>
<evidence type="ECO:0000256" key="3">
    <source>
        <dbReference type="ARBA" id="ARBA00022989"/>
    </source>
</evidence>
<dbReference type="AlphaFoldDB" id="A0A062XUS0"/>
<dbReference type="STRING" id="1312852.EG19_07395"/>
<keyword evidence="5" id="KW-1278">Translocase</keyword>
<dbReference type="Proteomes" id="UP000027284">
    <property type="component" value="Unassembled WGS sequence"/>
</dbReference>
<keyword evidence="5" id="KW-1003">Cell membrane</keyword>
<dbReference type="InterPro" id="IPR018086">
    <property type="entry name" value="NADH_UbQ_OxRdtase_su1_CS"/>
</dbReference>
<dbReference type="Pfam" id="PF00146">
    <property type="entry name" value="NADHdh"/>
    <property type="match status" value="1"/>
</dbReference>
<keyword evidence="4 5" id="KW-0472">Membrane</keyword>
<dbReference type="GO" id="GO:0016655">
    <property type="term" value="F:oxidoreductase activity, acting on NAD(P)H, quinone or similar compound as acceptor"/>
    <property type="evidence" value="ECO:0007669"/>
    <property type="project" value="UniProtKB-UniRule"/>
</dbReference>
<accession>A0A062XUS0</accession>
<comment type="similarity">
    <text evidence="5 6">Belongs to the complex I subunit 1 family.</text>
</comment>
<feature type="transmembrane region" description="Helical" evidence="5">
    <location>
        <begin position="119"/>
        <end position="142"/>
    </location>
</feature>
<reference evidence="7 8" key="1">
    <citation type="submission" date="2014-04" db="EMBL/GenBank/DDBJ databases">
        <title>The Genome Sequence of Thermoanaerobaculum aquaticum MP-01, The First Cultivated Group 23 Acidobacterium.</title>
        <authorList>
            <person name="Stamps B.W."/>
            <person name="Losey N.A."/>
            <person name="Lawson P.A."/>
            <person name="Stevenson B.S."/>
        </authorList>
    </citation>
    <scope>NUCLEOTIDE SEQUENCE [LARGE SCALE GENOMIC DNA]</scope>
    <source>
        <strain evidence="7 8">MP-01</strain>
    </source>
</reference>
<dbReference type="GO" id="GO:0005886">
    <property type="term" value="C:plasma membrane"/>
    <property type="evidence" value="ECO:0007669"/>
    <property type="project" value="UniProtKB-SubCell"/>
</dbReference>
<keyword evidence="8" id="KW-1185">Reference proteome</keyword>
<comment type="subcellular location">
    <subcellularLocation>
        <location evidence="5 6">Cell membrane</location>
        <topology evidence="5 6">Multi-pass membrane protein</topology>
    </subcellularLocation>
    <subcellularLocation>
        <location evidence="1">Membrane</location>
        <topology evidence="1">Multi-pass membrane protein</topology>
    </subcellularLocation>
</comment>
<dbReference type="OrthoDB" id="9803734at2"/>
<dbReference type="GO" id="GO:0048038">
    <property type="term" value="F:quinone binding"/>
    <property type="evidence" value="ECO:0007669"/>
    <property type="project" value="UniProtKB-KW"/>
</dbReference>
<keyword evidence="2 5" id="KW-0812">Transmembrane</keyword>
<dbReference type="PANTHER" id="PTHR11432">
    <property type="entry name" value="NADH DEHYDROGENASE SUBUNIT 1"/>
    <property type="match status" value="1"/>
</dbReference>
<keyword evidence="5" id="KW-0874">Quinone</keyword>
<dbReference type="NCBIfam" id="NF004741">
    <property type="entry name" value="PRK06076.1-2"/>
    <property type="match status" value="1"/>
</dbReference>
<evidence type="ECO:0000313" key="7">
    <source>
        <dbReference type="EMBL" id="KDA53129.1"/>
    </source>
</evidence>
<evidence type="ECO:0000256" key="5">
    <source>
        <dbReference type="HAMAP-Rule" id="MF_01350"/>
    </source>
</evidence>
<dbReference type="GO" id="GO:0003954">
    <property type="term" value="F:NADH dehydrogenase activity"/>
    <property type="evidence" value="ECO:0007669"/>
    <property type="project" value="TreeGrafter"/>
</dbReference>
<dbReference type="HAMAP" id="MF_01350">
    <property type="entry name" value="NDH1_NuoH"/>
    <property type="match status" value="1"/>
</dbReference>
<feature type="transmembrane region" description="Helical" evidence="5">
    <location>
        <begin position="278"/>
        <end position="302"/>
    </location>
</feature>
<dbReference type="PROSITE" id="PS00667">
    <property type="entry name" value="COMPLEX1_ND1_1"/>
    <property type="match status" value="1"/>
</dbReference>
<sequence length="342" mass="37327">MWAEVGVAAVKLAVIAGMLLTVVPVMTWVERRGAAFIQDRLGPNRVGPWGLLQPLADAVKLLFKEDVTPGHVSKGLYFLAPAVAVFVALSTFIVIPFAKAEGVTLFGVPLKGLIVAPDLNIGVLYLLALSSISVYGIVLAGWASNNKYSLLGGLRSSAQLISYELAMTLAVLGVLLASGDLRLTTIVEHQAKLWNAVPQFLGFLVFLVAAFAETNRLPFDLAEAENELVAGYHVELSSMKFAAFMMSEYINMTTVSALATTLYLGGWNLPGVTLPAGWLGLLLSFAIFLAKVGFLLWLFVWVRWTLPRFRFDQLMRLGWKGLIPLALLNLVWVSFGLTQGWW</sequence>
<feature type="transmembrane region" description="Helical" evidence="5">
    <location>
        <begin position="6"/>
        <end position="29"/>
    </location>
</feature>
<evidence type="ECO:0000256" key="4">
    <source>
        <dbReference type="ARBA" id="ARBA00023136"/>
    </source>
</evidence>
<gene>
    <name evidence="5" type="primary">nuoH</name>
    <name evidence="7" type="ORF">EG19_07395</name>
</gene>